<dbReference type="InterPro" id="IPR019052">
    <property type="entry name" value="DUF2383"/>
</dbReference>
<evidence type="ECO:0000313" key="3">
    <source>
        <dbReference type="Proteomes" id="UP000187261"/>
    </source>
</evidence>
<dbReference type="EMBL" id="FTPU01000038">
    <property type="protein sequence ID" value="SIT98013.1"/>
    <property type="molecule type" value="Genomic_DNA"/>
</dbReference>
<organism evidence="2 3">
    <name type="scientific">Epilithonimonas bovis DSM 19482</name>
    <dbReference type="NCBI Taxonomy" id="1121284"/>
    <lineage>
        <taxon>Bacteria</taxon>
        <taxon>Pseudomonadati</taxon>
        <taxon>Bacteroidota</taxon>
        <taxon>Flavobacteriia</taxon>
        <taxon>Flavobacteriales</taxon>
        <taxon>Weeksellaceae</taxon>
        <taxon>Chryseobacterium group</taxon>
        <taxon>Epilithonimonas</taxon>
    </lineage>
</organism>
<dbReference type="Proteomes" id="UP000187261">
    <property type="component" value="Unassembled WGS sequence"/>
</dbReference>
<dbReference type="Gene3D" id="1.20.1260.10">
    <property type="match status" value="1"/>
</dbReference>
<evidence type="ECO:0000259" key="1">
    <source>
        <dbReference type="Pfam" id="PF09537"/>
    </source>
</evidence>
<gene>
    <name evidence="2" type="ORF">SAMN05660493_02744</name>
</gene>
<dbReference type="RefSeq" id="WP_076784115.1">
    <property type="nucleotide sequence ID" value="NZ_FTPU01000038.1"/>
</dbReference>
<dbReference type="STRING" id="1121284.SAMN05660493_02744"/>
<name>A0A1U7Q0L7_9FLAO</name>
<proteinExistence type="predicted"/>
<dbReference type="AlphaFoldDB" id="A0A1U7Q0L7"/>
<sequence length="152" mass="17004">MENQKTVAVLNDLLHITNDRLEGFEKVESKIWEMNHDLQDNYEHMTSQSKVMKNELIDLIIARGGKPDDTASLAGGLHRAWIDIKNSVLVSGMPTATLENVLFGENAAIQAYQQALDSGDLDEESKQTVADQLQKIKDSAHEFKGKLANRQQ</sequence>
<dbReference type="Pfam" id="PF09537">
    <property type="entry name" value="DUF2383"/>
    <property type="match status" value="1"/>
</dbReference>
<reference evidence="3" key="1">
    <citation type="submission" date="2016-10" db="EMBL/GenBank/DDBJ databases">
        <authorList>
            <person name="Varghese N."/>
            <person name="Submissions S."/>
        </authorList>
    </citation>
    <scope>NUCLEOTIDE SEQUENCE [LARGE SCALE GENOMIC DNA]</scope>
    <source>
        <strain evidence="3">DSM 19482</strain>
    </source>
</reference>
<dbReference type="InterPro" id="IPR011971">
    <property type="entry name" value="CHP02284"/>
</dbReference>
<dbReference type="OrthoDB" id="282393at2"/>
<dbReference type="InterPro" id="IPR012347">
    <property type="entry name" value="Ferritin-like"/>
</dbReference>
<feature type="domain" description="DUF2383" evidence="1">
    <location>
        <begin position="6"/>
        <end position="117"/>
    </location>
</feature>
<dbReference type="NCBIfam" id="TIGR02284">
    <property type="entry name" value="PA2169 family four-helix-bundle protein"/>
    <property type="match status" value="1"/>
</dbReference>
<keyword evidence="3" id="KW-1185">Reference proteome</keyword>
<protein>
    <recommendedName>
        <fullName evidence="1">DUF2383 domain-containing protein</fullName>
    </recommendedName>
</protein>
<evidence type="ECO:0000313" key="2">
    <source>
        <dbReference type="EMBL" id="SIT98013.1"/>
    </source>
</evidence>
<accession>A0A1U7Q0L7</accession>